<organism evidence="2 3">
    <name type="scientific">Bodo saltans</name>
    <name type="common">Flagellated protozoan</name>
    <dbReference type="NCBI Taxonomy" id="75058"/>
    <lineage>
        <taxon>Eukaryota</taxon>
        <taxon>Discoba</taxon>
        <taxon>Euglenozoa</taxon>
        <taxon>Kinetoplastea</taxon>
        <taxon>Metakinetoplastina</taxon>
        <taxon>Eubodonida</taxon>
        <taxon>Bodonidae</taxon>
        <taxon>Bodo</taxon>
    </lineage>
</organism>
<accession>A0A0S4JL25</accession>
<evidence type="ECO:0000256" key="1">
    <source>
        <dbReference type="SAM" id="MobiDB-lite"/>
    </source>
</evidence>
<evidence type="ECO:0000313" key="2">
    <source>
        <dbReference type="EMBL" id="CUG92234.1"/>
    </source>
</evidence>
<dbReference type="Proteomes" id="UP000051952">
    <property type="component" value="Unassembled WGS sequence"/>
</dbReference>
<name>A0A0S4JL25_BODSA</name>
<feature type="region of interest" description="Disordered" evidence="1">
    <location>
        <begin position="168"/>
        <end position="203"/>
    </location>
</feature>
<dbReference type="EMBL" id="CYKH01002022">
    <property type="protein sequence ID" value="CUG92234.1"/>
    <property type="molecule type" value="Genomic_DNA"/>
</dbReference>
<feature type="non-terminal residue" evidence="2">
    <location>
        <position position="269"/>
    </location>
</feature>
<sequence>MTWAITAFQDCVRLISGGGNTTATFNESLASNNSVTVVVPEISWDCNLWNQRSLTRSGIRALLSTIPAIYATPQIDSRYGNDICRSDSLTLAVSDSPNSHTISSTRSATISNTATESLNTTATGSDSKTIALAQTSSLDSTASVLPTNTTTVCCATYSSSASVSTSTSVADTATVSPTASVSPTTTDTHSHTETDSPTISIDPCNTTFRDDSDGFIRHATVLTDITQPGSDLHRNETAATFLTIDRVAFATAKSLRVMIGFNTYLRNFY</sequence>
<protein>
    <submittedName>
        <fullName evidence="2">Uncharacterized protein</fullName>
    </submittedName>
</protein>
<dbReference type="VEuPathDB" id="TriTrypDB:BSAL_36265"/>
<feature type="compositionally biased region" description="Low complexity" evidence="1">
    <location>
        <begin position="168"/>
        <end position="187"/>
    </location>
</feature>
<evidence type="ECO:0000313" key="3">
    <source>
        <dbReference type="Proteomes" id="UP000051952"/>
    </source>
</evidence>
<dbReference type="AlphaFoldDB" id="A0A0S4JL25"/>
<gene>
    <name evidence="2" type="ORF">BSAL_36265</name>
</gene>
<keyword evidence="3" id="KW-1185">Reference proteome</keyword>
<proteinExistence type="predicted"/>
<reference evidence="3" key="1">
    <citation type="submission" date="2015-09" db="EMBL/GenBank/DDBJ databases">
        <authorList>
            <consortium name="Pathogen Informatics"/>
        </authorList>
    </citation>
    <scope>NUCLEOTIDE SEQUENCE [LARGE SCALE GENOMIC DNA]</scope>
    <source>
        <strain evidence="3">Lake Konstanz</strain>
    </source>
</reference>